<protein>
    <recommendedName>
        <fullName evidence="1">2EXR domain-containing protein</fullName>
    </recommendedName>
</protein>
<name>A0AA40DSP6_9PEZI</name>
<gene>
    <name evidence="2" type="ORF">B0H67DRAFT_579015</name>
</gene>
<dbReference type="AlphaFoldDB" id="A0AA40DSP6"/>
<organism evidence="2 3">
    <name type="scientific">Lasiosphaeris hirsuta</name>
    <dbReference type="NCBI Taxonomy" id="260670"/>
    <lineage>
        <taxon>Eukaryota</taxon>
        <taxon>Fungi</taxon>
        <taxon>Dikarya</taxon>
        <taxon>Ascomycota</taxon>
        <taxon>Pezizomycotina</taxon>
        <taxon>Sordariomycetes</taxon>
        <taxon>Sordariomycetidae</taxon>
        <taxon>Sordariales</taxon>
        <taxon>Lasiosphaeriaceae</taxon>
        <taxon>Lasiosphaeris</taxon>
    </lineage>
</organism>
<proteinExistence type="predicted"/>
<dbReference type="Pfam" id="PF20150">
    <property type="entry name" value="2EXR"/>
    <property type="match status" value="1"/>
</dbReference>
<reference evidence="2" key="1">
    <citation type="submission" date="2023-06" db="EMBL/GenBank/DDBJ databases">
        <title>Genome-scale phylogeny and comparative genomics of the fungal order Sordariales.</title>
        <authorList>
            <consortium name="Lawrence Berkeley National Laboratory"/>
            <person name="Hensen N."/>
            <person name="Bonometti L."/>
            <person name="Westerberg I."/>
            <person name="Brannstrom I.O."/>
            <person name="Guillou S."/>
            <person name="Cros-Aarteil S."/>
            <person name="Calhoun S."/>
            <person name="Haridas S."/>
            <person name="Kuo A."/>
            <person name="Mondo S."/>
            <person name="Pangilinan J."/>
            <person name="Riley R."/>
            <person name="Labutti K."/>
            <person name="Andreopoulos B."/>
            <person name="Lipzen A."/>
            <person name="Chen C."/>
            <person name="Yanf M."/>
            <person name="Daum C."/>
            <person name="Ng V."/>
            <person name="Clum A."/>
            <person name="Steindorff A."/>
            <person name="Ohm R."/>
            <person name="Martin F."/>
            <person name="Silar P."/>
            <person name="Natvig D."/>
            <person name="Lalanne C."/>
            <person name="Gautier V."/>
            <person name="Ament-Velasquez S.L."/>
            <person name="Kruys A."/>
            <person name="Hutchinson M.I."/>
            <person name="Powell A.J."/>
            <person name="Barry K."/>
            <person name="Miller A.N."/>
            <person name="Grigoriev I.V."/>
            <person name="Debuchy R."/>
            <person name="Gladieux P."/>
            <person name="Thoren M.H."/>
            <person name="Johannesson H."/>
        </authorList>
    </citation>
    <scope>NUCLEOTIDE SEQUENCE</scope>
    <source>
        <strain evidence="2">SMH4607-1</strain>
    </source>
</reference>
<evidence type="ECO:0000259" key="1">
    <source>
        <dbReference type="Pfam" id="PF20150"/>
    </source>
</evidence>
<comment type="caution">
    <text evidence="2">The sequence shown here is derived from an EMBL/GenBank/DDBJ whole genome shotgun (WGS) entry which is preliminary data.</text>
</comment>
<dbReference type="EMBL" id="JAUKUA010000004">
    <property type="protein sequence ID" value="KAK0714754.1"/>
    <property type="molecule type" value="Genomic_DNA"/>
</dbReference>
<dbReference type="Proteomes" id="UP001172102">
    <property type="component" value="Unassembled WGS sequence"/>
</dbReference>
<dbReference type="PANTHER" id="PTHR35910">
    <property type="entry name" value="2EXR DOMAIN-CONTAINING PROTEIN"/>
    <property type="match status" value="1"/>
</dbReference>
<accession>A0AA40DSP6</accession>
<evidence type="ECO:0000313" key="2">
    <source>
        <dbReference type="EMBL" id="KAK0714754.1"/>
    </source>
</evidence>
<dbReference type="InterPro" id="IPR045518">
    <property type="entry name" value="2EXR"/>
</dbReference>
<feature type="domain" description="2EXR" evidence="1">
    <location>
        <begin position="41"/>
        <end position="165"/>
    </location>
</feature>
<sequence length="432" mass="49848">MTRYTHIRTTCLWNTSTPQIFTHTMSLIDKGKMEAPPLLVFHFFNLLPFEIREIIWEFALPSRVILADPTCELVGVKKASFSPETAMRTCEQEIWQRNARPPTILEVCKESHNVARKYGALLAVLRRPLASYFEAYPGQMTGLLPPNLRAGDYLFTWFDPRKDTLLLFQQYFFQIGGFIPAAGMLMRPNRNVLQNERQLARYQHPRHELATLVDLDIGRRRTRPNALDVCIIWPTNLSPTYDVRVFPLMVDSLSQIRHFGEISVVVHEIIIHVRRIPQRGVPPTPRDMEVRQLCDDLFGEESPQRLVSTDDRPLLDHFVHLAKLTQSTEIWPTNCPYQHTPRSVSTFDGDLTSRLASFQGIEARVRAEWVLRPLDWWKASRMGFKLAEASSGNLTAIPPFPKLKPVVLFRHCGVRPFTHEEDRRTMSRGGIN</sequence>
<evidence type="ECO:0000313" key="3">
    <source>
        <dbReference type="Proteomes" id="UP001172102"/>
    </source>
</evidence>
<dbReference type="PANTHER" id="PTHR35910:SF1">
    <property type="entry name" value="2EXR DOMAIN-CONTAINING PROTEIN"/>
    <property type="match status" value="1"/>
</dbReference>
<keyword evidence="3" id="KW-1185">Reference proteome</keyword>